<dbReference type="GO" id="GO:0031966">
    <property type="term" value="C:mitochondrial membrane"/>
    <property type="evidence" value="ECO:0007669"/>
    <property type="project" value="UniProtKB-SubCell"/>
</dbReference>
<comment type="subcellular location">
    <subcellularLocation>
        <location evidence="1">Mitochondrion membrane</location>
        <topology evidence="1">Multi-pass membrane protein</topology>
    </subcellularLocation>
</comment>
<keyword evidence="13" id="KW-1185">Reference proteome</keyword>
<dbReference type="Pfam" id="PF00153">
    <property type="entry name" value="Mito_carr"/>
    <property type="match status" value="3"/>
</dbReference>
<evidence type="ECO:0000256" key="9">
    <source>
        <dbReference type="ARBA" id="ARBA00023136"/>
    </source>
</evidence>
<dbReference type="SUPFAM" id="SSF103506">
    <property type="entry name" value="Mitochondrial carrier"/>
    <property type="match status" value="1"/>
</dbReference>
<keyword evidence="8" id="KW-0496">Mitochondrion</keyword>
<dbReference type="HOGENOM" id="CLU_015166_5_1_1"/>
<dbReference type="FunFam" id="1.50.40.10:FF:000007">
    <property type="entry name" value="Mitochondrial tricarboxylate transport protein-like"/>
    <property type="match status" value="1"/>
</dbReference>
<feature type="repeat" description="Solcar" evidence="10">
    <location>
        <begin position="126"/>
        <end position="214"/>
    </location>
</feature>
<dbReference type="InterPro" id="IPR049563">
    <property type="entry name" value="TXTP-like"/>
</dbReference>
<keyword evidence="4 10" id="KW-0812">Transmembrane</keyword>
<dbReference type="PANTHER" id="PTHR45788:SF3">
    <property type="entry name" value="TRICARBOXYLATE TRANSPORT PROTEIN"/>
    <property type="match status" value="1"/>
</dbReference>
<evidence type="ECO:0000256" key="1">
    <source>
        <dbReference type="ARBA" id="ARBA00004225"/>
    </source>
</evidence>
<dbReference type="VEuPathDB" id="FungiDB:PV08_08584"/>
<evidence type="ECO:0008006" key="14">
    <source>
        <dbReference type="Google" id="ProtNLM"/>
    </source>
</evidence>
<evidence type="ECO:0000256" key="10">
    <source>
        <dbReference type="PROSITE-ProRule" id="PRU00282"/>
    </source>
</evidence>
<dbReference type="STRING" id="91928.A0A0D1YE76"/>
<organism evidence="12 13">
    <name type="scientific">Exophiala spinifera</name>
    <dbReference type="NCBI Taxonomy" id="91928"/>
    <lineage>
        <taxon>Eukaryota</taxon>
        <taxon>Fungi</taxon>
        <taxon>Dikarya</taxon>
        <taxon>Ascomycota</taxon>
        <taxon>Pezizomycotina</taxon>
        <taxon>Eurotiomycetes</taxon>
        <taxon>Chaetothyriomycetidae</taxon>
        <taxon>Chaetothyriales</taxon>
        <taxon>Herpotrichiellaceae</taxon>
        <taxon>Exophiala</taxon>
    </lineage>
</organism>
<dbReference type="PANTHER" id="PTHR45788">
    <property type="entry name" value="SUCCINATE/FUMARATE MITOCHONDRIAL TRANSPORTER-RELATED"/>
    <property type="match status" value="1"/>
</dbReference>
<keyword evidence="7" id="KW-1133">Transmembrane helix</keyword>
<evidence type="ECO:0000313" key="13">
    <source>
        <dbReference type="Proteomes" id="UP000053328"/>
    </source>
</evidence>
<evidence type="ECO:0000256" key="7">
    <source>
        <dbReference type="ARBA" id="ARBA00022989"/>
    </source>
</evidence>
<evidence type="ECO:0000256" key="2">
    <source>
        <dbReference type="ARBA" id="ARBA00006375"/>
    </source>
</evidence>
<name>A0A0D1YE76_9EURO</name>
<dbReference type="AlphaFoldDB" id="A0A0D1YE76"/>
<keyword evidence="9 10" id="KW-0472">Membrane</keyword>
<dbReference type="GO" id="GO:0006843">
    <property type="term" value="P:mitochondrial citrate transmembrane transport"/>
    <property type="evidence" value="ECO:0007669"/>
    <property type="project" value="TreeGrafter"/>
</dbReference>
<dbReference type="RefSeq" id="XP_016233612.1">
    <property type="nucleotide sequence ID" value="XM_016382909.1"/>
</dbReference>
<evidence type="ECO:0000313" key="12">
    <source>
        <dbReference type="EMBL" id="KIW13396.1"/>
    </source>
</evidence>
<dbReference type="EMBL" id="KN847497">
    <property type="protein sequence ID" value="KIW13396.1"/>
    <property type="molecule type" value="Genomic_DNA"/>
</dbReference>
<accession>A0A0D1YE76</accession>
<keyword evidence="5" id="KW-0677">Repeat</keyword>
<feature type="repeat" description="Solcar" evidence="10">
    <location>
        <begin position="32"/>
        <end position="118"/>
    </location>
</feature>
<dbReference type="InterPro" id="IPR018108">
    <property type="entry name" value="MCP_transmembrane"/>
</dbReference>
<dbReference type="OrthoDB" id="44467at2759"/>
<dbReference type="GO" id="GO:0071913">
    <property type="term" value="F:citrate secondary active transmembrane transporter activity"/>
    <property type="evidence" value="ECO:0007669"/>
    <property type="project" value="TreeGrafter"/>
</dbReference>
<dbReference type="Proteomes" id="UP000053328">
    <property type="component" value="Unassembled WGS sequence"/>
</dbReference>
<reference evidence="12 13" key="1">
    <citation type="submission" date="2015-01" db="EMBL/GenBank/DDBJ databases">
        <title>The Genome Sequence of Exophiala spinifera CBS89968.</title>
        <authorList>
            <consortium name="The Broad Institute Genomics Platform"/>
            <person name="Cuomo C."/>
            <person name="de Hoog S."/>
            <person name="Gorbushina A."/>
            <person name="Stielow B."/>
            <person name="Teixiera M."/>
            <person name="Abouelleil A."/>
            <person name="Chapman S.B."/>
            <person name="Priest M."/>
            <person name="Young S.K."/>
            <person name="Wortman J."/>
            <person name="Nusbaum C."/>
            <person name="Birren B."/>
        </authorList>
    </citation>
    <scope>NUCLEOTIDE SEQUENCE [LARGE SCALE GENOMIC DNA]</scope>
    <source>
        <strain evidence="12 13">CBS 89968</strain>
    </source>
</reference>
<evidence type="ECO:0000256" key="6">
    <source>
        <dbReference type="ARBA" id="ARBA00022792"/>
    </source>
</evidence>
<evidence type="ECO:0000256" key="5">
    <source>
        <dbReference type="ARBA" id="ARBA00022737"/>
    </source>
</evidence>
<proteinExistence type="inferred from homology"/>
<evidence type="ECO:0000256" key="4">
    <source>
        <dbReference type="ARBA" id="ARBA00022692"/>
    </source>
</evidence>
<feature type="repeat" description="Solcar" evidence="10">
    <location>
        <begin position="222"/>
        <end position="304"/>
    </location>
</feature>
<evidence type="ECO:0000256" key="11">
    <source>
        <dbReference type="RuleBase" id="RU000488"/>
    </source>
</evidence>
<dbReference type="GeneID" id="27335667"/>
<gene>
    <name evidence="12" type="ORF">PV08_08584</name>
</gene>
<sequence>MAAMASPPASIPPLTVPKPSVTLPSANKRKQIHPAVSLLAGSVAGGIEAAVTYPFEFAKTQAQLKGSHGSTRNPLLAIAQTARSEGVGAIYTGCSTLILGTMLKAGVRFLSFDFVRNLFADDQGRLSASRGVLAGLTAGCVESIVAVTPTERLKTALIDDAKGQKRFKGGANAFATIIREQGLSGLYRGLVPTVMKQSATSAVRMGSYNVLREYGKQKNLPNNSLVTFATGAIAGTVTVYMTQPLDTIKTRSQGVARMSTMNAVRDVFVTSGVRGFWRGSTMRLGRLVFSGGIVFMVYENVVSMLSPAREAA</sequence>
<evidence type="ECO:0000256" key="8">
    <source>
        <dbReference type="ARBA" id="ARBA00023128"/>
    </source>
</evidence>
<protein>
    <recommendedName>
        <fullName evidence="14">Mitochondrial thiamine pyrophosphate carrier 1</fullName>
    </recommendedName>
</protein>
<dbReference type="InterPro" id="IPR023395">
    <property type="entry name" value="MCP_dom_sf"/>
</dbReference>
<dbReference type="Gene3D" id="1.50.40.10">
    <property type="entry name" value="Mitochondrial carrier domain"/>
    <property type="match status" value="1"/>
</dbReference>
<keyword evidence="3 11" id="KW-0813">Transport</keyword>
<evidence type="ECO:0000256" key="3">
    <source>
        <dbReference type="ARBA" id="ARBA00022448"/>
    </source>
</evidence>
<keyword evidence="6" id="KW-0999">Mitochondrion inner membrane</keyword>
<dbReference type="PROSITE" id="PS50920">
    <property type="entry name" value="SOLCAR"/>
    <property type="match status" value="3"/>
</dbReference>
<comment type="similarity">
    <text evidence="2 11">Belongs to the mitochondrial carrier (TC 2.A.29) family.</text>
</comment>